<keyword evidence="1" id="KW-0812">Transmembrane</keyword>
<accession>A0ABX7YVC3</accession>
<sequence>MLDVLFKVWPIVATIGSIIGTLGMAWLSRKFVPMTEHNKVVNTVMDMNQRLRDAELHLKAMPSRDELHRLDKTLEGLGARFGAMEQGINHIRNNVDMLIQNELEGERRGDR</sequence>
<protein>
    <submittedName>
        <fullName evidence="2">DUF2730 family protein</fullName>
    </submittedName>
</protein>
<dbReference type="Proteomes" id="UP000679575">
    <property type="component" value="Chromosome"/>
</dbReference>
<dbReference type="InterPro" id="IPR020269">
    <property type="entry name" value="Phage_Mu_Releasin"/>
</dbReference>
<keyword evidence="1" id="KW-1133">Transmembrane helix</keyword>
<dbReference type="EMBL" id="CP073587">
    <property type="protein sequence ID" value="QUN06443.1"/>
    <property type="molecule type" value="Genomic_DNA"/>
</dbReference>
<keyword evidence="1" id="KW-0472">Membrane</keyword>
<proteinExistence type="predicted"/>
<dbReference type="Pfam" id="PF10805">
    <property type="entry name" value="DUF2730"/>
    <property type="match status" value="1"/>
</dbReference>
<name>A0ABX7YVC3_9GAMM</name>
<gene>
    <name evidence="2" type="ORF">KDN34_02980</name>
</gene>
<feature type="transmembrane region" description="Helical" evidence="1">
    <location>
        <begin position="6"/>
        <end position="27"/>
    </location>
</feature>
<organism evidence="2 3">
    <name type="scientific">Shewanella yunxiaonensis</name>
    <dbReference type="NCBI Taxonomy" id="2829809"/>
    <lineage>
        <taxon>Bacteria</taxon>
        <taxon>Pseudomonadati</taxon>
        <taxon>Pseudomonadota</taxon>
        <taxon>Gammaproteobacteria</taxon>
        <taxon>Alteromonadales</taxon>
        <taxon>Shewanellaceae</taxon>
        <taxon>Shewanella</taxon>
    </lineage>
</organism>
<keyword evidence="3" id="KW-1185">Reference proteome</keyword>
<dbReference type="RefSeq" id="WP_212595457.1">
    <property type="nucleotide sequence ID" value="NZ_CP073587.1"/>
</dbReference>
<reference evidence="2 3" key="1">
    <citation type="submission" date="2021-04" db="EMBL/GenBank/DDBJ databases">
        <title>Novel species identification of genus Shewanella.</title>
        <authorList>
            <person name="Liu G."/>
        </authorList>
    </citation>
    <scope>NUCLEOTIDE SEQUENCE [LARGE SCALE GENOMIC DNA]</scope>
    <source>
        <strain evidence="2 3">FJAT-54481</strain>
    </source>
</reference>
<evidence type="ECO:0000313" key="2">
    <source>
        <dbReference type="EMBL" id="QUN06443.1"/>
    </source>
</evidence>
<evidence type="ECO:0000313" key="3">
    <source>
        <dbReference type="Proteomes" id="UP000679575"/>
    </source>
</evidence>
<evidence type="ECO:0000256" key="1">
    <source>
        <dbReference type="SAM" id="Phobius"/>
    </source>
</evidence>